<keyword evidence="3" id="KW-0804">Transcription</keyword>
<evidence type="ECO:0000256" key="2">
    <source>
        <dbReference type="ARBA" id="ARBA00023125"/>
    </source>
</evidence>
<dbReference type="SUPFAM" id="SSF46689">
    <property type="entry name" value="Homeodomain-like"/>
    <property type="match status" value="2"/>
</dbReference>
<dbReference type="Proteomes" id="UP000250642">
    <property type="component" value="Unassembled WGS sequence"/>
</dbReference>
<reference evidence="5 6" key="1">
    <citation type="submission" date="2018-04" db="EMBL/GenBank/DDBJ databases">
        <title>Paenibacillus taichungensis Genome sequencing and assembly.</title>
        <authorList>
            <person name="Xu J."/>
            <person name="Rensing C."/>
            <person name="Mazhar H.S."/>
        </authorList>
    </citation>
    <scope>NUCLEOTIDE SEQUENCE [LARGE SCALE GENOMIC DNA]</scope>
    <source>
        <strain evidence="5 6">NC1</strain>
    </source>
</reference>
<sequence>MILLFLEEEHMRNHWFMPEPGYAGYTCYPVAYGRYLDPEHREYRPNGIREYNLHLVFNGQGEVRTEQGNVRLTAGQGFLYAPGQAQQYYADPSDPWDIRWIHLQAHDLKRLLGLRNPDKVWLFSFSGEDRFEELHEQLCQLGEGYESVHEPKLSAVLYELLVELARNSESIEGTSLLNHQDTIRSTADYIRRHCTQPLSLAEMADTAGYSVYYFNRMFKSIMGVPPGRYLLECRILVSKRMLVNSELSVKQIASQCGFTHSSYFIRMFRTNIGMTPQQFRLLYSSGSGK</sequence>
<accession>A0A329R1G4</accession>
<feature type="domain" description="HTH araC/xylS-type" evidence="4">
    <location>
        <begin position="184"/>
        <end position="282"/>
    </location>
</feature>
<dbReference type="SUPFAM" id="SSF51215">
    <property type="entry name" value="Regulatory protein AraC"/>
    <property type="match status" value="1"/>
</dbReference>
<dbReference type="PROSITE" id="PS01124">
    <property type="entry name" value="HTH_ARAC_FAMILY_2"/>
    <property type="match status" value="1"/>
</dbReference>
<dbReference type="InterPro" id="IPR018062">
    <property type="entry name" value="HTH_AraC-typ_CS"/>
</dbReference>
<evidence type="ECO:0000259" key="4">
    <source>
        <dbReference type="PROSITE" id="PS01124"/>
    </source>
</evidence>
<evidence type="ECO:0000256" key="1">
    <source>
        <dbReference type="ARBA" id="ARBA00023015"/>
    </source>
</evidence>
<dbReference type="InterPro" id="IPR018060">
    <property type="entry name" value="HTH_AraC"/>
</dbReference>
<name>A0A329R1G4_9BACL</name>
<dbReference type="AlphaFoldDB" id="A0A329R1G4"/>
<evidence type="ECO:0000313" key="6">
    <source>
        <dbReference type="Proteomes" id="UP000250642"/>
    </source>
</evidence>
<dbReference type="Pfam" id="PF12833">
    <property type="entry name" value="HTH_18"/>
    <property type="match status" value="1"/>
</dbReference>
<dbReference type="EMBL" id="QEVW01000005">
    <property type="protein sequence ID" value="RAW16818.1"/>
    <property type="molecule type" value="Genomic_DNA"/>
</dbReference>
<dbReference type="Pfam" id="PF02311">
    <property type="entry name" value="AraC_binding"/>
    <property type="match status" value="1"/>
</dbReference>
<dbReference type="GO" id="GO:0043565">
    <property type="term" value="F:sequence-specific DNA binding"/>
    <property type="evidence" value="ECO:0007669"/>
    <property type="project" value="InterPro"/>
</dbReference>
<keyword evidence="2" id="KW-0238">DNA-binding</keyword>
<dbReference type="InterPro" id="IPR009057">
    <property type="entry name" value="Homeodomain-like_sf"/>
</dbReference>
<dbReference type="PANTHER" id="PTHR43280:SF28">
    <property type="entry name" value="HTH-TYPE TRANSCRIPTIONAL ACTIVATOR RHAS"/>
    <property type="match status" value="1"/>
</dbReference>
<proteinExistence type="predicted"/>
<dbReference type="SMART" id="SM00342">
    <property type="entry name" value="HTH_ARAC"/>
    <property type="match status" value="1"/>
</dbReference>
<dbReference type="PANTHER" id="PTHR43280">
    <property type="entry name" value="ARAC-FAMILY TRANSCRIPTIONAL REGULATOR"/>
    <property type="match status" value="1"/>
</dbReference>
<gene>
    <name evidence="5" type="ORF">DC345_06870</name>
</gene>
<evidence type="ECO:0000256" key="3">
    <source>
        <dbReference type="ARBA" id="ARBA00023163"/>
    </source>
</evidence>
<keyword evidence="1" id="KW-0805">Transcription regulation</keyword>
<dbReference type="PRINTS" id="PR00032">
    <property type="entry name" value="HTHARAC"/>
</dbReference>
<dbReference type="InterPro" id="IPR003313">
    <property type="entry name" value="AraC-bd"/>
</dbReference>
<dbReference type="InterPro" id="IPR020449">
    <property type="entry name" value="Tscrpt_reg_AraC-type_HTH"/>
</dbReference>
<dbReference type="InterPro" id="IPR037923">
    <property type="entry name" value="HTH-like"/>
</dbReference>
<dbReference type="Gene3D" id="2.60.120.280">
    <property type="entry name" value="Regulatory protein AraC"/>
    <property type="match status" value="1"/>
</dbReference>
<dbReference type="Gene3D" id="1.10.10.60">
    <property type="entry name" value="Homeodomain-like"/>
    <property type="match status" value="2"/>
</dbReference>
<evidence type="ECO:0000313" key="5">
    <source>
        <dbReference type="EMBL" id="RAW16818.1"/>
    </source>
</evidence>
<dbReference type="GO" id="GO:0003700">
    <property type="term" value="F:DNA-binding transcription factor activity"/>
    <property type="evidence" value="ECO:0007669"/>
    <property type="project" value="InterPro"/>
</dbReference>
<protein>
    <submittedName>
        <fullName evidence="5">AraC family transcriptional regulator</fullName>
    </submittedName>
</protein>
<dbReference type="PROSITE" id="PS00041">
    <property type="entry name" value="HTH_ARAC_FAMILY_1"/>
    <property type="match status" value="1"/>
</dbReference>
<comment type="caution">
    <text evidence="5">The sequence shown here is derived from an EMBL/GenBank/DDBJ whole genome shotgun (WGS) entry which is preliminary data.</text>
</comment>
<organism evidence="5 6">
    <name type="scientific">Paenibacillus taichungensis</name>
    <dbReference type="NCBI Taxonomy" id="484184"/>
    <lineage>
        <taxon>Bacteria</taxon>
        <taxon>Bacillati</taxon>
        <taxon>Bacillota</taxon>
        <taxon>Bacilli</taxon>
        <taxon>Bacillales</taxon>
        <taxon>Paenibacillaceae</taxon>
        <taxon>Paenibacillus</taxon>
    </lineage>
</organism>